<sequence>MKTTTLVFALFCITTTVVSQDCSKYFPMDEGTKFQITNYDKKDRASAVIDYVVKEVSGNTATMFYEMHDDKGKMITSSEYGVTCTNDGVTIDFSSMMSPEILGQYEDMEVEMSGTDLLYPNNLSVGQSLPDADVLMTVKMPPMNMKMNMNFYNRKVQGNESVTTPAGTFDCYVITYDSEAKMGFKMTNSNKLWLSEGFGMVKSETYNKKGALIGKSVLTSFTE</sequence>
<evidence type="ECO:0000313" key="2">
    <source>
        <dbReference type="EMBL" id="MBD0852560.1"/>
    </source>
</evidence>
<organism evidence="2 3">
    <name type="scientific">Maribacter arenosus</name>
    <dbReference type="NCBI Taxonomy" id="1854708"/>
    <lineage>
        <taxon>Bacteria</taxon>
        <taxon>Pseudomonadati</taxon>
        <taxon>Bacteroidota</taxon>
        <taxon>Flavobacteriia</taxon>
        <taxon>Flavobacteriales</taxon>
        <taxon>Flavobacteriaceae</taxon>
        <taxon>Maribacter</taxon>
    </lineage>
</organism>
<gene>
    <name evidence="2" type="ORF">HPE63_17925</name>
</gene>
<comment type="caution">
    <text evidence="2">The sequence shown here is derived from an EMBL/GenBank/DDBJ whole genome shotgun (WGS) entry which is preliminary data.</text>
</comment>
<name>A0ABR7VFY8_9FLAO</name>
<keyword evidence="3" id="KW-1185">Reference proteome</keyword>
<reference evidence="2 3" key="1">
    <citation type="submission" date="2020-05" db="EMBL/GenBank/DDBJ databases">
        <title>The draft genome sequence of Maribacter arenosus CAU 1321.</title>
        <authorList>
            <person name="Mu L."/>
        </authorList>
    </citation>
    <scope>NUCLEOTIDE SEQUENCE [LARGE SCALE GENOMIC DNA]</scope>
    <source>
        <strain evidence="2 3">CAU 1321</strain>
    </source>
</reference>
<evidence type="ECO:0000259" key="1">
    <source>
        <dbReference type="Pfam" id="PF21347"/>
    </source>
</evidence>
<dbReference type="InterPro" id="IPR049279">
    <property type="entry name" value="DUF3108-like"/>
</dbReference>
<protein>
    <recommendedName>
        <fullName evidence="1">DUF3108 domain-containing protein</fullName>
    </recommendedName>
</protein>
<accession>A0ABR7VFY8</accession>
<dbReference type="Proteomes" id="UP000598350">
    <property type="component" value="Unassembled WGS sequence"/>
</dbReference>
<dbReference type="EMBL" id="JABTCG010000010">
    <property type="protein sequence ID" value="MBD0852560.1"/>
    <property type="molecule type" value="Genomic_DNA"/>
</dbReference>
<proteinExistence type="predicted"/>
<dbReference type="Pfam" id="PF21347">
    <property type="entry name" value="DUF3108_like"/>
    <property type="match status" value="1"/>
</dbReference>
<dbReference type="Gene3D" id="2.40.360.20">
    <property type="match status" value="1"/>
</dbReference>
<evidence type="ECO:0000313" key="3">
    <source>
        <dbReference type="Proteomes" id="UP000598350"/>
    </source>
</evidence>
<dbReference type="RefSeq" id="WP_188315683.1">
    <property type="nucleotide sequence ID" value="NZ_JABTCG010000010.1"/>
</dbReference>
<feature type="domain" description="DUF3108" evidence="1">
    <location>
        <begin position="30"/>
        <end position="218"/>
    </location>
</feature>